<dbReference type="PANTHER" id="PTHR47074:SF11">
    <property type="entry name" value="REVERSE TRANSCRIPTASE-LIKE PROTEIN"/>
    <property type="match status" value="1"/>
</dbReference>
<sequence>MVWILSDLWNVIRPPLYCPIDVFLPTLFSCVHKDTFEFFCILLWALWNNRNNVVHGRYARMEYELVDFCKSYLEEFHLSASRLACVSSLSMRPHNTHWLPHVHGQLKLNSDVAIRNGSGFVDAGSVLRDGSRIVLLSWAVKIRGNFSVILGELMALREGLRIALEKGFSVSIIETNAIEVISLPFSSLFSFCIL</sequence>
<dbReference type="GO" id="GO:0003676">
    <property type="term" value="F:nucleic acid binding"/>
    <property type="evidence" value="ECO:0007669"/>
    <property type="project" value="InterPro"/>
</dbReference>
<evidence type="ECO:0000313" key="3">
    <source>
        <dbReference type="Proteomes" id="UP000237105"/>
    </source>
</evidence>
<dbReference type="Pfam" id="PF13456">
    <property type="entry name" value="RVT_3"/>
    <property type="match status" value="1"/>
</dbReference>
<comment type="caution">
    <text evidence="2">The sequence shown here is derived from an EMBL/GenBank/DDBJ whole genome shotgun (WGS) entry which is preliminary data.</text>
</comment>
<evidence type="ECO:0000313" key="2">
    <source>
        <dbReference type="EMBL" id="PON51472.1"/>
    </source>
</evidence>
<dbReference type="AlphaFoldDB" id="A0A2P5BRP4"/>
<dbReference type="InterPro" id="IPR052929">
    <property type="entry name" value="RNase_H-like_EbsB-rel"/>
</dbReference>
<dbReference type="InterPro" id="IPR002156">
    <property type="entry name" value="RNaseH_domain"/>
</dbReference>
<organism evidence="2 3">
    <name type="scientific">Parasponia andersonii</name>
    <name type="common">Sponia andersonii</name>
    <dbReference type="NCBI Taxonomy" id="3476"/>
    <lineage>
        <taxon>Eukaryota</taxon>
        <taxon>Viridiplantae</taxon>
        <taxon>Streptophyta</taxon>
        <taxon>Embryophyta</taxon>
        <taxon>Tracheophyta</taxon>
        <taxon>Spermatophyta</taxon>
        <taxon>Magnoliopsida</taxon>
        <taxon>eudicotyledons</taxon>
        <taxon>Gunneridae</taxon>
        <taxon>Pentapetalae</taxon>
        <taxon>rosids</taxon>
        <taxon>fabids</taxon>
        <taxon>Rosales</taxon>
        <taxon>Cannabaceae</taxon>
        <taxon>Parasponia</taxon>
    </lineage>
</organism>
<dbReference type="InterPro" id="IPR044730">
    <property type="entry name" value="RNase_H-like_dom_plant"/>
</dbReference>
<accession>A0A2P5BRP4</accession>
<dbReference type="CDD" id="cd06222">
    <property type="entry name" value="RNase_H_like"/>
    <property type="match status" value="1"/>
</dbReference>
<dbReference type="PANTHER" id="PTHR47074">
    <property type="entry name" value="BNAC02G40300D PROTEIN"/>
    <property type="match status" value="1"/>
</dbReference>
<gene>
    <name evidence="2" type="ORF">PanWU01x14_215540</name>
</gene>
<dbReference type="SUPFAM" id="SSF53098">
    <property type="entry name" value="Ribonuclease H-like"/>
    <property type="match status" value="1"/>
</dbReference>
<dbReference type="InterPro" id="IPR012337">
    <property type="entry name" value="RNaseH-like_sf"/>
</dbReference>
<reference evidence="3" key="1">
    <citation type="submission" date="2016-06" db="EMBL/GenBank/DDBJ databases">
        <title>Parallel loss of symbiosis genes in relatives of nitrogen-fixing non-legume Parasponia.</title>
        <authorList>
            <person name="Van Velzen R."/>
            <person name="Holmer R."/>
            <person name="Bu F."/>
            <person name="Rutten L."/>
            <person name="Van Zeijl A."/>
            <person name="Liu W."/>
            <person name="Santuari L."/>
            <person name="Cao Q."/>
            <person name="Sharma T."/>
            <person name="Shen D."/>
            <person name="Roswanjaya Y."/>
            <person name="Wardhani T."/>
            <person name="Kalhor M.S."/>
            <person name="Jansen J."/>
            <person name="Van den Hoogen J."/>
            <person name="Gungor B."/>
            <person name="Hartog M."/>
            <person name="Hontelez J."/>
            <person name="Verver J."/>
            <person name="Yang W.-C."/>
            <person name="Schijlen E."/>
            <person name="Repin R."/>
            <person name="Schilthuizen M."/>
            <person name="Schranz E."/>
            <person name="Heidstra R."/>
            <person name="Miyata K."/>
            <person name="Fedorova E."/>
            <person name="Kohlen W."/>
            <person name="Bisseling T."/>
            <person name="Smit S."/>
            <person name="Geurts R."/>
        </authorList>
    </citation>
    <scope>NUCLEOTIDE SEQUENCE [LARGE SCALE GENOMIC DNA]</scope>
    <source>
        <strain evidence="3">cv. WU1-14</strain>
    </source>
</reference>
<dbReference type="OrthoDB" id="1747175at2759"/>
<name>A0A2P5BRP4_PARAD</name>
<dbReference type="GO" id="GO:0004523">
    <property type="term" value="F:RNA-DNA hybrid ribonuclease activity"/>
    <property type="evidence" value="ECO:0007669"/>
    <property type="project" value="InterPro"/>
</dbReference>
<proteinExistence type="predicted"/>
<feature type="domain" description="RNase H type-1" evidence="1">
    <location>
        <begin position="109"/>
        <end position="182"/>
    </location>
</feature>
<protein>
    <submittedName>
        <fullName evidence="2">Ribonuclease H-like domain containing protein</fullName>
    </submittedName>
</protein>
<dbReference type="EMBL" id="JXTB01000232">
    <property type="protein sequence ID" value="PON51472.1"/>
    <property type="molecule type" value="Genomic_DNA"/>
</dbReference>
<dbReference type="Proteomes" id="UP000237105">
    <property type="component" value="Unassembled WGS sequence"/>
</dbReference>
<evidence type="ECO:0000259" key="1">
    <source>
        <dbReference type="Pfam" id="PF13456"/>
    </source>
</evidence>
<keyword evidence="3" id="KW-1185">Reference proteome</keyword>